<evidence type="ECO:0000256" key="2">
    <source>
        <dbReference type="ARBA" id="ARBA00023015"/>
    </source>
</evidence>
<dbReference type="InterPro" id="IPR011006">
    <property type="entry name" value="CheY-like_superfamily"/>
</dbReference>
<keyword evidence="3" id="KW-0238">DNA-binding</keyword>
<keyword evidence="2" id="KW-0805">Transcription regulation</keyword>
<dbReference type="OrthoDB" id="9808843at2"/>
<protein>
    <submittedName>
        <fullName evidence="8">Transcriptional regulatory protein LiaR</fullName>
    </submittedName>
</protein>
<dbReference type="RefSeq" id="WP_153410004.1">
    <property type="nucleotide sequence ID" value="NZ_WEGK01000004.1"/>
</dbReference>
<feature type="domain" description="Response regulatory" evidence="7">
    <location>
        <begin position="10"/>
        <end position="127"/>
    </location>
</feature>
<feature type="domain" description="HTH luxR-type" evidence="6">
    <location>
        <begin position="145"/>
        <end position="210"/>
    </location>
</feature>
<evidence type="ECO:0000256" key="5">
    <source>
        <dbReference type="PROSITE-ProRule" id="PRU00169"/>
    </source>
</evidence>
<proteinExistence type="predicted"/>
<dbReference type="GO" id="GO:0003677">
    <property type="term" value="F:DNA binding"/>
    <property type="evidence" value="ECO:0007669"/>
    <property type="project" value="UniProtKB-KW"/>
</dbReference>
<evidence type="ECO:0000313" key="9">
    <source>
        <dbReference type="Proteomes" id="UP000438448"/>
    </source>
</evidence>
<dbReference type="InterPro" id="IPR000792">
    <property type="entry name" value="Tscrpt_reg_LuxR_C"/>
</dbReference>
<dbReference type="CDD" id="cd17535">
    <property type="entry name" value="REC_NarL-like"/>
    <property type="match status" value="1"/>
</dbReference>
<dbReference type="InterPro" id="IPR016032">
    <property type="entry name" value="Sig_transdc_resp-reg_C-effctor"/>
</dbReference>
<keyword evidence="4" id="KW-0804">Transcription</keyword>
<dbReference type="GO" id="GO:0000160">
    <property type="term" value="P:phosphorelay signal transduction system"/>
    <property type="evidence" value="ECO:0007669"/>
    <property type="project" value="InterPro"/>
</dbReference>
<dbReference type="EMBL" id="WEGK01000004">
    <property type="protein sequence ID" value="MQY19180.1"/>
    <property type="molecule type" value="Genomic_DNA"/>
</dbReference>
<keyword evidence="1 5" id="KW-0597">Phosphoprotein</keyword>
<dbReference type="PROSITE" id="PS00622">
    <property type="entry name" value="HTH_LUXR_1"/>
    <property type="match status" value="1"/>
</dbReference>
<dbReference type="Pfam" id="PF00196">
    <property type="entry name" value="GerE"/>
    <property type="match status" value="1"/>
</dbReference>
<dbReference type="SMART" id="SM00448">
    <property type="entry name" value="REC"/>
    <property type="match status" value="1"/>
</dbReference>
<dbReference type="Gene3D" id="3.40.50.2300">
    <property type="match status" value="1"/>
</dbReference>
<evidence type="ECO:0000313" key="8">
    <source>
        <dbReference type="EMBL" id="MQY19180.1"/>
    </source>
</evidence>
<dbReference type="InterPro" id="IPR039420">
    <property type="entry name" value="WalR-like"/>
</dbReference>
<dbReference type="Pfam" id="PF00072">
    <property type="entry name" value="Response_reg"/>
    <property type="match status" value="1"/>
</dbReference>
<dbReference type="InterPro" id="IPR058245">
    <property type="entry name" value="NreC/VraR/RcsB-like_REC"/>
</dbReference>
<dbReference type="SUPFAM" id="SSF52172">
    <property type="entry name" value="CheY-like"/>
    <property type="match status" value="1"/>
</dbReference>
<dbReference type="PANTHER" id="PTHR43214">
    <property type="entry name" value="TWO-COMPONENT RESPONSE REGULATOR"/>
    <property type="match status" value="1"/>
</dbReference>
<evidence type="ECO:0000256" key="3">
    <source>
        <dbReference type="ARBA" id="ARBA00023125"/>
    </source>
</evidence>
<dbReference type="PROSITE" id="PS50043">
    <property type="entry name" value="HTH_LUXR_2"/>
    <property type="match status" value="1"/>
</dbReference>
<dbReference type="AlphaFoldDB" id="A0A7K0D0D5"/>
<organism evidence="8 9">
    <name type="scientific">Nocardia macrotermitis</name>
    <dbReference type="NCBI Taxonomy" id="2585198"/>
    <lineage>
        <taxon>Bacteria</taxon>
        <taxon>Bacillati</taxon>
        <taxon>Actinomycetota</taxon>
        <taxon>Actinomycetes</taxon>
        <taxon>Mycobacteriales</taxon>
        <taxon>Nocardiaceae</taxon>
        <taxon>Nocardia</taxon>
    </lineage>
</organism>
<evidence type="ECO:0000259" key="7">
    <source>
        <dbReference type="PROSITE" id="PS50110"/>
    </source>
</evidence>
<dbReference type="SUPFAM" id="SSF46894">
    <property type="entry name" value="C-terminal effector domain of the bipartite response regulators"/>
    <property type="match status" value="1"/>
</dbReference>
<evidence type="ECO:0000256" key="4">
    <source>
        <dbReference type="ARBA" id="ARBA00023163"/>
    </source>
</evidence>
<dbReference type="CDD" id="cd06170">
    <property type="entry name" value="LuxR_C_like"/>
    <property type="match status" value="1"/>
</dbReference>
<dbReference type="PANTHER" id="PTHR43214:SF24">
    <property type="entry name" value="TRANSCRIPTIONAL REGULATORY PROTEIN NARL-RELATED"/>
    <property type="match status" value="1"/>
</dbReference>
<reference evidence="8 9" key="1">
    <citation type="submission" date="2019-10" db="EMBL/GenBank/DDBJ databases">
        <title>Nocardia macrotermitis sp. nov. and Nocardia aurantia sp. nov., isolated from the gut of fungus growing-termite Macrotermes natalensis.</title>
        <authorList>
            <person name="Benndorf R."/>
            <person name="Schwitalla J."/>
            <person name="Martin K."/>
            <person name="De Beer W."/>
            <person name="Kaster A.-K."/>
            <person name="Vollmers J."/>
            <person name="Poulsen M."/>
            <person name="Beemelmanns C."/>
        </authorList>
    </citation>
    <scope>NUCLEOTIDE SEQUENCE [LARGE SCALE GENOMIC DNA]</scope>
    <source>
        <strain evidence="8 9">RB20</strain>
    </source>
</reference>
<dbReference type="Proteomes" id="UP000438448">
    <property type="component" value="Unassembled WGS sequence"/>
</dbReference>
<keyword evidence="9" id="KW-1185">Reference proteome</keyword>
<dbReference type="PROSITE" id="PS50110">
    <property type="entry name" value="RESPONSE_REGULATORY"/>
    <property type="match status" value="1"/>
</dbReference>
<evidence type="ECO:0000259" key="6">
    <source>
        <dbReference type="PROSITE" id="PS50043"/>
    </source>
</evidence>
<gene>
    <name evidence="8" type="primary">liaR_4</name>
    <name evidence="8" type="ORF">NRB20_22650</name>
</gene>
<dbReference type="InterPro" id="IPR001789">
    <property type="entry name" value="Sig_transdc_resp-reg_receiver"/>
</dbReference>
<dbReference type="PRINTS" id="PR00038">
    <property type="entry name" value="HTHLUXR"/>
</dbReference>
<evidence type="ECO:0000256" key="1">
    <source>
        <dbReference type="ARBA" id="ARBA00022553"/>
    </source>
</evidence>
<dbReference type="SMART" id="SM00421">
    <property type="entry name" value="HTH_LUXR"/>
    <property type="match status" value="1"/>
</dbReference>
<name>A0A7K0D0D5_9NOCA</name>
<dbReference type="GO" id="GO:0006355">
    <property type="term" value="P:regulation of DNA-templated transcription"/>
    <property type="evidence" value="ECO:0007669"/>
    <property type="project" value="InterPro"/>
</dbReference>
<accession>A0A7K0D0D5</accession>
<sequence>MNTVAGERIRLLLADDHAIVRAGLRALLDAAADMEIAGEAATAEEAVSACATKAVDLVLMDLRFGAGKSGVEATSALRALPDPPNVLVVTNYDTDADILGAIEAGACGYILKDTPPGELLAAVRAAAAGESVLSPSVASRLMTRVRKPDTTLSPREIEVLRLVAEGHSNREIGRGLFLSETTVKSHLVHIYAKLGVKSRTSAVARARERGAI</sequence>
<comment type="caution">
    <text evidence="8">The sequence shown here is derived from an EMBL/GenBank/DDBJ whole genome shotgun (WGS) entry which is preliminary data.</text>
</comment>
<feature type="modified residue" description="4-aspartylphosphate" evidence="5">
    <location>
        <position position="61"/>
    </location>
</feature>